<keyword evidence="3" id="KW-1185">Reference proteome</keyword>
<name>A0ABU9T750_9HYPH</name>
<feature type="domain" description="Stress-response A/B barrel" evidence="1">
    <location>
        <begin position="4"/>
        <end position="102"/>
    </location>
</feature>
<dbReference type="EMBL" id="JBBMQO010000005">
    <property type="protein sequence ID" value="MEM5501953.1"/>
    <property type="molecule type" value="Genomic_DNA"/>
</dbReference>
<dbReference type="Proteomes" id="UP001477870">
    <property type="component" value="Unassembled WGS sequence"/>
</dbReference>
<proteinExistence type="predicted"/>
<gene>
    <name evidence="2" type="ORF">WNY59_10170</name>
</gene>
<dbReference type="InterPro" id="IPR011008">
    <property type="entry name" value="Dimeric_a/b-barrel"/>
</dbReference>
<dbReference type="RefSeq" id="WP_342848359.1">
    <property type="nucleotide sequence ID" value="NZ_JBBMQO010000005.1"/>
</dbReference>
<reference evidence="2 3" key="1">
    <citation type="submission" date="2024-03" db="EMBL/GenBank/DDBJ databases">
        <title>Community enrichment and isolation of bacterial strains for fucoidan degradation.</title>
        <authorList>
            <person name="Sichert A."/>
        </authorList>
    </citation>
    <scope>NUCLEOTIDE SEQUENCE [LARGE SCALE GENOMIC DNA]</scope>
    <source>
        <strain evidence="2 3">AS62</strain>
    </source>
</reference>
<evidence type="ECO:0000259" key="1">
    <source>
        <dbReference type="PROSITE" id="PS51502"/>
    </source>
</evidence>
<organism evidence="2 3">
    <name type="scientific">Ahrensia kielensis</name>
    <dbReference type="NCBI Taxonomy" id="76980"/>
    <lineage>
        <taxon>Bacteria</taxon>
        <taxon>Pseudomonadati</taxon>
        <taxon>Pseudomonadota</taxon>
        <taxon>Alphaproteobacteria</taxon>
        <taxon>Hyphomicrobiales</taxon>
        <taxon>Ahrensiaceae</taxon>
        <taxon>Ahrensia</taxon>
    </lineage>
</organism>
<dbReference type="PROSITE" id="PS51502">
    <property type="entry name" value="S_R_A_B_BARREL"/>
    <property type="match status" value="1"/>
</dbReference>
<dbReference type="Gene3D" id="3.30.70.100">
    <property type="match status" value="1"/>
</dbReference>
<evidence type="ECO:0000313" key="2">
    <source>
        <dbReference type="EMBL" id="MEM5501953.1"/>
    </source>
</evidence>
<dbReference type="SUPFAM" id="SSF54909">
    <property type="entry name" value="Dimeric alpha+beta barrel"/>
    <property type="match status" value="1"/>
</dbReference>
<dbReference type="InterPro" id="IPR013097">
    <property type="entry name" value="Dabb"/>
</dbReference>
<dbReference type="SMART" id="SM00886">
    <property type="entry name" value="Dabb"/>
    <property type="match status" value="1"/>
</dbReference>
<dbReference type="Pfam" id="PF07876">
    <property type="entry name" value="Dabb"/>
    <property type="match status" value="1"/>
</dbReference>
<protein>
    <submittedName>
        <fullName evidence="2">Dabb family protein</fullName>
    </submittedName>
</protein>
<evidence type="ECO:0000313" key="3">
    <source>
        <dbReference type="Proteomes" id="UP001477870"/>
    </source>
</evidence>
<comment type="caution">
    <text evidence="2">The sequence shown here is derived from an EMBL/GenBank/DDBJ whole genome shotgun (WGS) entry which is preliminary data.</text>
</comment>
<accession>A0ABU9T750</accession>
<sequence length="106" mass="11734">MPQIEHCVFFKRAMKVTDNEIAKVMEKLASITERLNGASNFRSGTNISPEGLHQNFLDGFIIQFDDVAARDAYLVDDEHKLAGAMLVELINGGVDGLIVFDLPIAR</sequence>